<dbReference type="Gene3D" id="3.40.50.2300">
    <property type="match status" value="1"/>
</dbReference>
<dbReference type="RefSeq" id="WP_208998838.1">
    <property type="nucleotide sequence ID" value="NZ_JBHUFA010000015.1"/>
</dbReference>
<feature type="domain" description="Phosphotyrosine protein phosphatase I" evidence="1">
    <location>
        <begin position="4"/>
        <end position="138"/>
    </location>
</feature>
<gene>
    <name evidence="2" type="ORF">ACFSC7_16835</name>
</gene>
<accession>A0ABW4JYC4</accession>
<sequence>MSKTSVLFLCRDNALLSPLAEAYLNQRGDGLVRAFSAGVHGTRDLDSSVPRLLGARGLSFETLEPKSFEIFTFPHAPMPDRVILLDGSALPDLPRHWEGHVAVNAWNVAAGIGYPHSFAAAGEYFRRIRHAVDRVLEPEPVFPTARVA</sequence>
<keyword evidence="3" id="KW-1185">Reference proteome</keyword>
<evidence type="ECO:0000313" key="3">
    <source>
        <dbReference type="Proteomes" id="UP001597327"/>
    </source>
</evidence>
<dbReference type="SMART" id="SM00226">
    <property type="entry name" value="LMWPc"/>
    <property type="match status" value="1"/>
</dbReference>
<evidence type="ECO:0000313" key="2">
    <source>
        <dbReference type="EMBL" id="MFD1697185.1"/>
    </source>
</evidence>
<dbReference type="SUPFAM" id="SSF52788">
    <property type="entry name" value="Phosphotyrosine protein phosphatases I"/>
    <property type="match status" value="1"/>
</dbReference>
<evidence type="ECO:0000259" key="1">
    <source>
        <dbReference type="SMART" id="SM00226"/>
    </source>
</evidence>
<proteinExistence type="predicted"/>
<dbReference type="InterPro" id="IPR023485">
    <property type="entry name" value="Ptyr_pPase"/>
</dbReference>
<dbReference type="Proteomes" id="UP001597327">
    <property type="component" value="Unassembled WGS sequence"/>
</dbReference>
<protein>
    <submittedName>
        <fullName evidence="2">Low molecular weight phosphatase family protein</fullName>
    </submittedName>
</protein>
<comment type="caution">
    <text evidence="2">The sequence shown here is derived from an EMBL/GenBank/DDBJ whole genome shotgun (WGS) entry which is preliminary data.</text>
</comment>
<name>A0ABW4JYC4_9HYPH</name>
<reference evidence="3" key="1">
    <citation type="journal article" date="2019" name="Int. J. Syst. Evol. Microbiol.">
        <title>The Global Catalogue of Microorganisms (GCM) 10K type strain sequencing project: providing services to taxonomists for standard genome sequencing and annotation.</title>
        <authorList>
            <consortium name="The Broad Institute Genomics Platform"/>
            <consortium name="The Broad Institute Genome Sequencing Center for Infectious Disease"/>
            <person name="Wu L."/>
            <person name="Ma J."/>
        </authorList>
    </citation>
    <scope>NUCLEOTIDE SEQUENCE [LARGE SCALE GENOMIC DNA]</scope>
    <source>
        <strain evidence="3">JCM 3369</strain>
    </source>
</reference>
<organism evidence="2 3">
    <name type="scientific">Roseibium aestuarii</name>
    <dbReference type="NCBI Taxonomy" id="2600299"/>
    <lineage>
        <taxon>Bacteria</taxon>
        <taxon>Pseudomonadati</taxon>
        <taxon>Pseudomonadota</taxon>
        <taxon>Alphaproteobacteria</taxon>
        <taxon>Hyphomicrobiales</taxon>
        <taxon>Stappiaceae</taxon>
        <taxon>Roseibium</taxon>
    </lineage>
</organism>
<dbReference type="EMBL" id="JBHUFA010000015">
    <property type="protein sequence ID" value="MFD1697185.1"/>
    <property type="molecule type" value="Genomic_DNA"/>
</dbReference>
<dbReference type="InterPro" id="IPR036196">
    <property type="entry name" value="Ptyr_pPase_sf"/>
</dbReference>